<dbReference type="PANTHER" id="PTHR48051">
    <property type="match status" value="1"/>
</dbReference>
<proteinExistence type="predicted"/>
<dbReference type="SMART" id="SM00364">
    <property type="entry name" value="LRR_BAC"/>
    <property type="match status" value="10"/>
</dbReference>
<sequence length="899" mass="98812">MLRRVTYYSVRGTFHVWWGKCRRRQRNQHLTEKFVARWRGYTVNNTLFLWWDYVKKLRRANDIIKRFEERRVCVLARKVTKNWFDRAKIDACWRQQKASLDALAACSSDSFFSSWSGPDYTSWCGIEVDQATMAVTKLVLPGRLLKSLPEEIKDFRALNSLYLENNHLEDLPSEIGDLQHLQFLRLNSNRLKALPHSIGQLLQLKVFAAAGNALEALPSSIGVLTNITMLNVQHNRLRRLPTTIGINGNRLAELPRQITQLTALQSLVVSSNKLISLPPELWSMPCMELINLSGNKLRAVPDDMSSRTLEEINLEDNVLEALPGSIENMGSLKVLNLTSNRLKELPNQITRLTALEVLNVASNNLARLPEGLSALTALRSLYAFSNRLFTVPSDLLQLQALEKLSFSSNEIEELPRFQDSVSENLRFLCLNENKLSYLHGMDLARLSSLEILKLADNSLSEVPEELAGLSNLQELSLDGNPIKEIPPGLTKLADVCEISLEETSVPSTVQAELLKPHAHLDPLPPMQRRRRKRKPAAARPFGGLQTWSAQAGLRLHGKGGEVPLDEASQRMVEAVEEEELMRDLVRSQSTAGIWDWQGSREAWASPRHRDRGSQEVQQDPEDRQRTNRTHNDGPRGQGCERGQGNGMLQASAVDRTSEKLLGGSSASHGSTSACGIATNARGSLTETDGAPCNQPTGLEVYLGAAKAAPLSISAERPPGTALDRQQPADGPVQTEGRPCGPVCSTEPPNSDTGPSGLVDFFGVSKPLNVQPQRVADEPMEGRVQLAPTSNGDPLLRGSPLPGPLPIGPSRLSMSNRDGMRPSLLDEEGTGPTIAAELPIPTTSWVRGVHGGAAASAPSSTKELPQRTLQSIVQELRNNLATNFSGNIPHGSVGHERSGA</sequence>
<dbReference type="Pfam" id="PF13855">
    <property type="entry name" value="LRR_8"/>
    <property type="match status" value="1"/>
</dbReference>
<evidence type="ECO:0000313" key="6">
    <source>
        <dbReference type="EMBL" id="JAC69235.1"/>
    </source>
</evidence>
<keyword evidence="2" id="KW-0433">Leucine-rich repeat</keyword>
<feature type="compositionally biased region" description="Basic and acidic residues" evidence="4">
    <location>
        <begin position="620"/>
        <end position="633"/>
    </location>
</feature>
<dbReference type="PROSITE" id="PS51450">
    <property type="entry name" value="LRR"/>
    <property type="match status" value="2"/>
</dbReference>
<dbReference type="Gene3D" id="3.80.10.10">
    <property type="entry name" value="Ribonuclease Inhibitor"/>
    <property type="match status" value="4"/>
</dbReference>
<evidence type="ECO:0000256" key="3">
    <source>
        <dbReference type="ARBA" id="ARBA00022737"/>
    </source>
</evidence>
<evidence type="ECO:0000256" key="2">
    <source>
        <dbReference type="ARBA" id="ARBA00022614"/>
    </source>
</evidence>
<evidence type="ECO:0000259" key="5">
    <source>
        <dbReference type="Pfam" id="PF23598"/>
    </source>
</evidence>
<dbReference type="InterPro" id="IPR055414">
    <property type="entry name" value="LRR_R13L4/SHOC2-like"/>
</dbReference>
<protein>
    <submittedName>
        <fullName evidence="6">Leucine rich repeat protein</fullName>
    </submittedName>
</protein>
<dbReference type="SMART" id="SM00369">
    <property type="entry name" value="LRR_TYP"/>
    <property type="match status" value="10"/>
</dbReference>
<dbReference type="InterPro" id="IPR001611">
    <property type="entry name" value="Leu-rich_rpt"/>
</dbReference>
<dbReference type="AlphaFoldDB" id="A0A061RF07"/>
<feature type="region of interest" description="Disordered" evidence="4">
    <location>
        <begin position="787"/>
        <end position="812"/>
    </location>
</feature>
<reference evidence="6" key="1">
    <citation type="submission" date="2014-05" db="EMBL/GenBank/DDBJ databases">
        <title>The transcriptome of the halophilic microalga Tetraselmis sp. GSL018 isolated from the Great Salt Lake, Utah.</title>
        <authorList>
            <person name="Jinkerson R.E."/>
            <person name="D'Adamo S."/>
            <person name="Posewitz M.C."/>
        </authorList>
    </citation>
    <scope>NUCLEOTIDE SEQUENCE</scope>
    <source>
        <strain evidence="6">GSL018</strain>
    </source>
</reference>
<dbReference type="PANTHER" id="PTHR48051:SF1">
    <property type="entry name" value="RAS SUPPRESSOR PROTEIN 1"/>
    <property type="match status" value="1"/>
</dbReference>
<dbReference type="GO" id="GO:0005930">
    <property type="term" value="C:axoneme"/>
    <property type="evidence" value="ECO:0007669"/>
    <property type="project" value="UniProtKB-SubCell"/>
</dbReference>
<dbReference type="EMBL" id="GBEZ01017071">
    <property type="protein sequence ID" value="JAC69235.1"/>
    <property type="molecule type" value="Transcribed_RNA"/>
</dbReference>
<dbReference type="InterPro" id="IPR050216">
    <property type="entry name" value="LRR_domain-containing"/>
</dbReference>
<feature type="domain" description="Disease resistance R13L4/SHOC-2-like LRR" evidence="5">
    <location>
        <begin position="316"/>
        <end position="409"/>
    </location>
</feature>
<evidence type="ECO:0000256" key="4">
    <source>
        <dbReference type="SAM" id="MobiDB-lite"/>
    </source>
</evidence>
<keyword evidence="3" id="KW-0677">Repeat</keyword>
<dbReference type="InterPro" id="IPR003591">
    <property type="entry name" value="Leu-rich_rpt_typical-subtyp"/>
</dbReference>
<organism evidence="6">
    <name type="scientific">Tetraselmis sp. GSL018</name>
    <dbReference type="NCBI Taxonomy" id="582737"/>
    <lineage>
        <taxon>Eukaryota</taxon>
        <taxon>Viridiplantae</taxon>
        <taxon>Chlorophyta</taxon>
        <taxon>core chlorophytes</taxon>
        <taxon>Chlorodendrophyceae</taxon>
        <taxon>Chlorodendrales</taxon>
        <taxon>Chlorodendraceae</taxon>
        <taxon>Tetraselmis</taxon>
    </lineage>
</organism>
<feature type="compositionally biased region" description="Gly residues" evidence="4">
    <location>
        <begin position="635"/>
        <end position="645"/>
    </location>
</feature>
<feature type="compositionally biased region" description="Basic residues" evidence="4">
    <location>
        <begin position="527"/>
        <end position="536"/>
    </location>
</feature>
<feature type="region of interest" description="Disordered" evidence="4">
    <location>
        <begin position="517"/>
        <end position="545"/>
    </location>
</feature>
<gene>
    <name evidence="6" type="ORF">TSPGSL018_6853</name>
</gene>
<dbReference type="SUPFAM" id="SSF52058">
    <property type="entry name" value="L domain-like"/>
    <property type="match status" value="2"/>
</dbReference>
<evidence type="ECO:0000256" key="1">
    <source>
        <dbReference type="ARBA" id="ARBA00004430"/>
    </source>
</evidence>
<feature type="region of interest" description="Disordered" evidence="4">
    <location>
        <begin position="602"/>
        <end position="645"/>
    </location>
</feature>
<dbReference type="Pfam" id="PF23598">
    <property type="entry name" value="LRR_14"/>
    <property type="match status" value="1"/>
</dbReference>
<dbReference type="SMART" id="SM00365">
    <property type="entry name" value="LRR_SD22"/>
    <property type="match status" value="6"/>
</dbReference>
<feature type="region of interest" description="Disordered" evidence="4">
    <location>
        <begin position="714"/>
        <end position="753"/>
    </location>
</feature>
<name>A0A061RF07_9CHLO</name>
<dbReference type="InterPro" id="IPR032675">
    <property type="entry name" value="LRR_dom_sf"/>
</dbReference>
<comment type="subcellular location">
    <subcellularLocation>
        <location evidence="1">Cytoplasm</location>
        <location evidence="1">Cytoskeleton</location>
        <location evidence="1">Cilium axoneme</location>
    </subcellularLocation>
</comment>
<accession>A0A061RF07</accession>